<comment type="caution">
    <text evidence="1">The sequence shown here is derived from an EMBL/GenBank/DDBJ whole genome shotgun (WGS) entry which is preliminary data.</text>
</comment>
<proteinExistence type="predicted"/>
<name>A0A1V4AQA6_9BACT</name>
<dbReference type="EMBL" id="AYTS01000151">
    <property type="protein sequence ID" value="OOP55328.1"/>
    <property type="molecule type" value="Genomic_DNA"/>
</dbReference>
<dbReference type="STRING" id="1004156.AYP45_15385"/>
<accession>A0A1V4AQA6</accession>
<protein>
    <recommendedName>
        <fullName evidence="3">Methyltransferase type 11 domain-containing protein</fullName>
    </recommendedName>
</protein>
<evidence type="ECO:0008006" key="3">
    <source>
        <dbReference type="Google" id="ProtNLM"/>
    </source>
</evidence>
<dbReference type="SUPFAM" id="SSF53335">
    <property type="entry name" value="S-adenosyl-L-methionine-dependent methyltransferases"/>
    <property type="match status" value="1"/>
</dbReference>
<gene>
    <name evidence="1" type="ORF">AYP45_15385</name>
</gene>
<evidence type="ECO:0000313" key="1">
    <source>
        <dbReference type="EMBL" id="OOP55328.1"/>
    </source>
</evidence>
<dbReference type="CDD" id="cd02440">
    <property type="entry name" value="AdoMet_MTases"/>
    <property type="match status" value="1"/>
</dbReference>
<organism evidence="1 2">
    <name type="scientific">Candidatus Brocadia carolinensis</name>
    <dbReference type="NCBI Taxonomy" id="1004156"/>
    <lineage>
        <taxon>Bacteria</taxon>
        <taxon>Pseudomonadati</taxon>
        <taxon>Planctomycetota</taxon>
        <taxon>Candidatus Brocadiia</taxon>
        <taxon>Candidatus Brocadiales</taxon>
        <taxon>Candidatus Brocadiaceae</taxon>
        <taxon>Candidatus Brocadia</taxon>
    </lineage>
</organism>
<sequence>MKLGVVKVLFHCILNPKHIDALDESLGEGSDTNVLDILQNNIDTLGINNIPVVKKDVMQYEMLNSYDIVISNNAMHHVCEHGLLKWDIRARKKYIEIFRHVRSLIKPGGFLLMHEYSRHSLWRILPVKKFKGIEWSLHPTKAEWIDVLRNAGFSGITCDYVSPYKLRKISGLIKNPIAMFFYFPNFFLRAGNL</sequence>
<dbReference type="InterPro" id="IPR029063">
    <property type="entry name" value="SAM-dependent_MTases_sf"/>
</dbReference>
<dbReference type="AlphaFoldDB" id="A0A1V4AQA6"/>
<dbReference type="Proteomes" id="UP000189681">
    <property type="component" value="Unassembled WGS sequence"/>
</dbReference>
<evidence type="ECO:0000313" key="2">
    <source>
        <dbReference type="Proteomes" id="UP000189681"/>
    </source>
</evidence>
<reference evidence="1 2" key="1">
    <citation type="journal article" date="2017" name="Water Res.">
        <title>Discovery and metagenomic analysis of an anammox bacterial enrichment related to Candidatus "Brocadia caroliniensis" in a full-scale glycerol-fed nitritation-denitritation separate centrate treatment process.</title>
        <authorList>
            <person name="Park H."/>
            <person name="Brotto A.C."/>
            <person name="van Loosdrecht M.C."/>
            <person name="Chandran K."/>
        </authorList>
    </citation>
    <scope>NUCLEOTIDE SEQUENCE [LARGE SCALE GENOMIC DNA]</scope>
    <source>
        <strain evidence="1">26THWARD</strain>
    </source>
</reference>
<dbReference type="Gene3D" id="3.40.50.150">
    <property type="entry name" value="Vaccinia Virus protein VP39"/>
    <property type="match status" value="1"/>
</dbReference>